<keyword evidence="2" id="KW-0677">Repeat</keyword>
<evidence type="ECO:0000256" key="1">
    <source>
        <dbReference type="ARBA" id="ARBA00022574"/>
    </source>
</evidence>
<evidence type="ECO:0000256" key="2">
    <source>
        <dbReference type="ARBA" id="ARBA00022737"/>
    </source>
</evidence>
<feature type="region of interest" description="Disordered" evidence="4">
    <location>
        <begin position="201"/>
        <end position="257"/>
    </location>
</feature>
<reference evidence="5" key="1">
    <citation type="submission" date="2022-03" db="EMBL/GenBank/DDBJ databases">
        <title>Draft genome sequence of Aduncisulcus paluster, a free-living microaerophilic Fornicata.</title>
        <authorList>
            <person name="Yuyama I."/>
            <person name="Kume K."/>
            <person name="Tamura T."/>
            <person name="Inagaki Y."/>
            <person name="Hashimoto T."/>
        </authorList>
    </citation>
    <scope>NUCLEOTIDE SEQUENCE</scope>
    <source>
        <strain evidence="5">NY0171</strain>
    </source>
</reference>
<dbReference type="Pfam" id="PF00400">
    <property type="entry name" value="WD40"/>
    <property type="match status" value="3"/>
</dbReference>
<feature type="compositionally biased region" description="Basic residues" evidence="4">
    <location>
        <begin position="213"/>
        <end position="234"/>
    </location>
</feature>
<feature type="non-terminal residue" evidence="5">
    <location>
        <position position="1"/>
    </location>
</feature>
<comment type="caution">
    <text evidence="5">The sequence shown here is derived from an EMBL/GenBank/DDBJ whole genome shotgun (WGS) entry which is preliminary data.</text>
</comment>
<dbReference type="InterPro" id="IPR036322">
    <property type="entry name" value="WD40_repeat_dom_sf"/>
</dbReference>
<dbReference type="EMBL" id="BQXS01011919">
    <property type="protein sequence ID" value="GKT18166.1"/>
    <property type="molecule type" value="Genomic_DNA"/>
</dbReference>
<sequence length="806" mass="87535">SVFVVCICGDSTLKVVRVRHTSLIPIASQPHKHTTTVCQGLTQCPGNKYVESRLFYEVKKAQSSPPVNVTALACDSTNGDWVFTADSGGTVKIWSTKKLKALCHEVEGSKKGAEMLKQSTKTGASDASSQFDTAKGMASASAALSAKTSFLRHRKAREKNSGTTDESDMESGAKEWSDDVLQTRWNDAIITAMKKEAADEFERQKAEEEKQKTLRAKQKKRLKKQPSTKPKSRANRLQQAISRHRIGSTTSFPPKERIRHDMIGSNGISSHTSLHSTMSGAHIPATLEHQDSTHSVSASGTVSNQTTGRPGRSVRSDPHHYDILTEKVSFFAHVGGVTSLDYSSSHKWIVTGGADGVVRVWNLDGCLMFECDDTFPTASETSPSQRPATNNFTARKISFFAHVGGVTSLDYSSSHKWIVTGGADGVVRVWNLDGCLMFECDDTFPTASETSPSQRPATNNFTARKSVSRATDIQLNFTTPRSRSGKKMVEMRAKTSGGPKSDLFGTKPSTPTIMQSPSIATIAAASPQARRQSITQGRREVGLGNSLIDDGTIVPTITKEDESAIDKAPKFSSSSSSTKTSFLSVSAITPTSLYQPLVPEPFKVIPLMLLSSLPSLQIEKEDKVEEDLTPPPRIDIHDLVEQGIFFSDINPIDVEADGQCVGDIAAEIVGEPRKPRRKIDMFGRTFFEETKPSIHQRENGRLASMAAMASQVAAAATIAASAASTDSISEAHARSIAVNLSLAPSNSLRTQSPVVIDSLPIEKRELVKSAPRFGSISRLTTHEQTHHFGVKINGMLLKHHKKSDEK</sequence>
<evidence type="ECO:0000313" key="6">
    <source>
        <dbReference type="Proteomes" id="UP001057375"/>
    </source>
</evidence>
<dbReference type="PROSITE" id="PS50294">
    <property type="entry name" value="WD_REPEATS_REGION"/>
    <property type="match status" value="2"/>
</dbReference>
<protein>
    <recommendedName>
        <fullName evidence="7">Guanine nucleotide-binding protein subunit beta-like protein</fullName>
    </recommendedName>
</protein>
<dbReference type="SMART" id="SM00320">
    <property type="entry name" value="WD40"/>
    <property type="match status" value="3"/>
</dbReference>
<feature type="repeat" description="WD" evidence="3">
    <location>
        <begin position="330"/>
        <end position="364"/>
    </location>
</feature>
<feature type="compositionally biased region" description="Polar residues" evidence="4">
    <location>
        <begin position="293"/>
        <end position="308"/>
    </location>
</feature>
<dbReference type="Gene3D" id="2.130.10.10">
    <property type="entry name" value="YVTN repeat-like/Quinoprotein amine dehydrogenase"/>
    <property type="match status" value="1"/>
</dbReference>
<feature type="region of interest" description="Disordered" evidence="4">
    <location>
        <begin position="290"/>
        <end position="317"/>
    </location>
</feature>
<keyword evidence="1 3" id="KW-0853">WD repeat</keyword>
<dbReference type="InterPro" id="IPR015943">
    <property type="entry name" value="WD40/YVTN_repeat-like_dom_sf"/>
</dbReference>
<dbReference type="PANTHER" id="PTHR44019">
    <property type="entry name" value="WD REPEAT-CONTAINING PROTEIN 55"/>
    <property type="match status" value="1"/>
</dbReference>
<dbReference type="Proteomes" id="UP001057375">
    <property type="component" value="Unassembled WGS sequence"/>
</dbReference>
<dbReference type="InterPro" id="IPR019775">
    <property type="entry name" value="WD40_repeat_CS"/>
</dbReference>
<feature type="repeat" description="WD" evidence="3">
    <location>
        <begin position="399"/>
        <end position="433"/>
    </location>
</feature>
<feature type="region of interest" description="Disordered" evidence="4">
    <location>
        <begin position="446"/>
        <end position="465"/>
    </location>
</feature>
<evidence type="ECO:0000256" key="3">
    <source>
        <dbReference type="PROSITE-ProRule" id="PRU00221"/>
    </source>
</evidence>
<proteinExistence type="predicted"/>
<keyword evidence="6" id="KW-1185">Reference proteome</keyword>
<name>A0ABQ5JZA4_9EUKA</name>
<gene>
    <name evidence="5" type="ORF">ADUPG1_011251</name>
</gene>
<dbReference type="PROSITE" id="PS00678">
    <property type="entry name" value="WD_REPEATS_1"/>
    <property type="match status" value="2"/>
</dbReference>
<evidence type="ECO:0000313" key="5">
    <source>
        <dbReference type="EMBL" id="GKT18166.1"/>
    </source>
</evidence>
<feature type="region of interest" description="Disordered" evidence="4">
    <location>
        <begin position="481"/>
        <end position="507"/>
    </location>
</feature>
<dbReference type="InterPro" id="IPR050505">
    <property type="entry name" value="WDR55/POC1"/>
</dbReference>
<organism evidence="5 6">
    <name type="scientific">Aduncisulcus paluster</name>
    <dbReference type="NCBI Taxonomy" id="2918883"/>
    <lineage>
        <taxon>Eukaryota</taxon>
        <taxon>Metamonada</taxon>
        <taxon>Carpediemonas-like organisms</taxon>
        <taxon>Aduncisulcus</taxon>
    </lineage>
</organism>
<dbReference type="SUPFAM" id="SSF50978">
    <property type="entry name" value="WD40 repeat-like"/>
    <property type="match status" value="1"/>
</dbReference>
<dbReference type="InterPro" id="IPR001680">
    <property type="entry name" value="WD40_rpt"/>
</dbReference>
<dbReference type="PANTHER" id="PTHR44019:SF8">
    <property type="entry name" value="POC1 CENTRIOLAR PROTEIN HOMOLOG"/>
    <property type="match status" value="1"/>
</dbReference>
<evidence type="ECO:0000256" key="4">
    <source>
        <dbReference type="SAM" id="MobiDB-lite"/>
    </source>
</evidence>
<dbReference type="PROSITE" id="PS50082">
    <property type="entry name" value="WD_REPEATS_2"/>
    <property type="match status" value="2"/>
</dbReference>
<feature type="compositionally biased region" description="Polar residues" evidence="4">
    <location>
        <begin position="235"/>
        <end position="252"/>
    </location>
</feature>
<evidence type="ECO:0008006" key="7">
    <source>
        <dbReference type="Google" id="ProtNLM"/>
    </source>
</evidence>
<feature type="compositionally biased region" description="Basic and acidic residues" evidence="4">
    <location>
        <begin position="201"/>
        <end position="212"/>
    </location>
</feature>
<accession>A0ABQ5JZA4</accession>
<feature type="region of interest" description="Disordered" evidence="4">
    <location>
        <begin position="151"/>
        <end position="176"/>
    </location>
</feature>